<dbReference type="GO" id="GO:0003677">
    <property type="term" value="F:DNA binding"/>
    <property type="evidence" value="ECO:0007669"/>
    <property type="project" value="UniProtKB-KW"/>
</dbReference>
<name>A0A5C5Y3H7_9PLAN</name>
<feature type="domain" description="RNA polymerase sigma-70 ECF-like HTH" evidence="6">
    <location>
        <begin position="28"/>
        <end position="222"/>
    </location>
</feature>
<dbReference type="SUPFAM" id="SSF88946">
    <property type="entry name" value="Sigma2 domain of RNA polymerase sigma factors"/>
    <property type="match status" value="1"/>
</dbReference>
<protein>
    <submittedName>
        <fullName evidence="7">ECF sigma factor</fullName>
    </submittedName>
</protein>
<evidence type="ECO:0000259" key="6">
    <source>
        <dbReference type="Pfam" id="PF07638"/>
    </source>
</evidence>
<dbReference type="InterPro" id="IPR039425">
    <property type="entry name" value="RNA_pol_sigma-70-like"/>
</dbReference>
<dbReference type="Proteomes" id="UP000317238">
    <property type="component" value="Unassembled WGS sequence"/>
</dbReference>
<evidence type="ECO:0000313" key="8">
    <source>
        <dbReference type="Proteomes" id="UP000317238"/>
    </source>
</evidence>
<reference evidence="7 8" key="1">
    <citation type="submission" date="2019-02" db="EMBL/GenBank/DDBJ databases">
        <title>Deep-cultivation of Planctomycetes and their phenomic and genomic characterization uncovers novel biology.</title>
        <authorList>
            <person name="Wiegand S."/>
            <person name="Jogler M."/>
            <person name="Boedeker C."/>
            <person name="Pinto D."/>
            <person name="Vollmers J."/>
            <person name="Rivas-Marin E."/>
            <person name="Kohn T."/>
            <person name="Peeters S.H."/>
            <person name="Heuer A."/>
            <person name="Rast P."/>
            <person name="Oberbeckmann S."/>
            <person name="Bunk B."/>
            <person name="Jeske O."/>
            <person name="Meyerdierks A."/>
            <person name="Storesund J.E."/>
            <person name="Kallscheuer N."/>
            <person name="Luecker S."/>
            <person name="Lage O.M."/>
            <person name="Pohl T."/>
            <person name="Merkel B.J."/>
            <person name="Hornburger P."/>
            <person name="Mueller R.-W."/>
            <person name="Bruemmer F."/>
            <person name="Labrenz M."/>
            <person name="Spormann A.M."/>
            <person name="Op Den Camp H."/>
            <person name="Overmann J."/>
            <person name="Amann R."/>
            <person name="Jetten M.S.M."/>
            <person name="Mascher T."/>
            <person name="Medema M.H."/>
            <person name="Devos D.P."/>
            <person name="Kaster A.-K."/>
            <person name="Ovreas L."/>
            <person name="Rohde M."/>
            <person name="Galperin M.Y."/>
            <person name="Jogler C."/>
        </authorList>
    </citation>
    <scope>NUCLEOTIDE SEQUENCE [LARGE SCALE GENOMIC DNA]</scope>
    <source>
        <strain evidence="7 8">Pan14r</strain>
    </source>
</reference>
<dbReference type="Gene3D" id="1.10.10.10">
    <property type="entry name" value="Winged helix-like DNA-binding domain superfamily/Winged helix DNA-binding domain"/>
    <property type="match status" value="1"/>
</dbReference>
<keyword evidence="5" id="KW-0804">Transcription</keyword>
<keyword evidence="2" id="KW-0805">Transcription regulation</keyword>
<dbReference type="Pfam" id="PF07638">
    <property type="entry name" value="Sigma70_ECF"/>
    <property type="match status" value="1"/>
</dbReference>
<dbReference type="AlphaFoldDB" id="A0A5C5Y3H7"/>
<comment type="caution">
    <text evidence="7">The sequence shown here is derived from an EMBL/GenBank/DDBJ whole genome shotgun (WGS) entry which is preliminary data.</text>
</comment>
<proteinExistence type="inferred from homology"/>
<dbReference type="Gene3D" id="1.10.1740.10">
    <property type="match status" value="1"/>
</dbReference>
<dbReference type="GO" id="GO:0016987">
    <property type="term" value="F:sigma factor activity"/>
    <property type="evidence" value="ECO:0007669"/>
    <property type="project" value="UniProtKB-KW"/>
</dbReference>
<keyword evidence="3" id="KW-0731">Sigma factor</keyword>
<dbReference type="InterPro" id="IPR013325">
    <property type="entry name" value="RNA_pol_sigma_r2"/>
</dbReference>
<dbReference type="InterPro" id="IPR013324">
    <property type="entry name" value="RNA_pol_sigma_r3/r4-like"/>
</dbReference>
<evidence type="ECO:0000256" key="4">
    <source>
        <dbReference type="ARBA" id="ARBA00023125"/>
    </source>
</evidence>
<evidence type="ECO:0000256" key="5">
    <source>
        <dbReference type="ARBA" id="ARBA00023163"/>
    </source>
</evidence>
<dbReference type="PANTHER" id="PTHR43133">
    <property type="entry name" value="RNA POLYMERASE ECF-TYPE SIGMA FACTO"/>
    <property type="match status" value="1"/>
</dbReference>
<evidence type="ECO:0000256" key="2">
    <source>
        <dbReference type="ARBA" id="ARBA00023015"/>
    </source>
</evidence>
<evidence type="ECO:0000313" key="7">
    <source>
        <dbReference type="EMBL" id="TWT69780.1"/>
    </source>
</evidence>
<dbReference type="EMBL" id="SJPL01000001">
    <property type="protein sequence ID" value="TWT69780.1"/>
    <property type="molecule type" value="Genomic_DNA"/>
</dbReference>
<dbReference type="InterPro" id="IPR036388">
    <property type="entry name" value="WH-like_DNA-bd_sf"/>
</dbReference>
<keyword evidence="4" id="KW-0238">DNA-binding</keyword>
<comment type="similarity">
    <text evidence="1">Belongs to the sigma-70 factor family. ECF subfamily.</text>
</comment>
<dbReference type="PANTHER" id="PTHR43133:SF8">
    <property type="entry name" value="RNA POLYMERASE SIGMA FACTOR HI_1459-RELATED"/>
    <property type="match status" value="1"/>
</dbReference>
<dbReference type="SUPFAM" id="SSF88659">
    <property type="entry name" value="Sigma3 and sigma4 domains of RNA polymerase sigma factors"/>
    <property type="match status" value="1"/>
</dbReference>
<keyword evidence="8" id="KW-1185">Reference proteome</keyword>
<dbReference type="InterPro" id="IPR053812">
    <property type="entry name" value="HTH_Sigma70_ECF-like"/>
</dbReference>
<sequence length="231" mass="26156">MPPVYRSRVKYWPCPMNDPQTESSEEFLAQLERVRQGDDEATAQLWHRYFAPLVRLAAGRLPTSLRRTGDEEDIALSAFNSFIAGIRRDQFPDLSGPDNLWGLLITLTSRKVHAHLRHHTRRKRGGGSVRGESVFIDPAGEKRNNGIGGVSDDLGPPDLQVELAEACDTLLDQLDDDQLRQIAVMRMDGFLVDEIAQRLQLSKRAVERRLQLIRRIWSEQAESAATDDTQD</sequence>
<evidence type="ECO:0000256" key="1">
    <source>
        <dbReference type="ARBA" id="ARBA00010641"/>
    </source>
</evidence>
<evidence type="ECO:0000256" key="3">
    <source>
        <dbReference type="ARBA" id="ARBA00023082"/>
    </source>
</evidence>
<accession>A0A5C5Y3H7</accession>
<organism evidence="7 8">
    <name type="scientific">Crateriforma conspicua</name>
    <dbReference type="NCBI Taxonomy" id="2527996"/>
    <lineage>
        <taxon>Bacteria</taxon>
        <taxon>Pseudomonadati</taxon>
        <taxon>Planctomycetota</taxon>
        <taxon>Planctomycetia</taxon>
        <taxon>Planctomycetales</taxon>
        <taxon>Planctomycetaceae</taxon>
        <taxon>Crateriforma</taxon>
    </lineage>
</organism>
<dbReference type="GO" id="GO:0006352">
    <property type="term" value="P:DNA-templated transcription initiation"/>
    <property type="evidence" value="ECO:0007669"/>
    <property type="project" value="InterPro"/>
</dbReference>
<gene>
    <name evidence="7" type="ORF">Pan14r_20720</name>
</gene>